<evidence type="ECO:0000313" key="3">
    <source>
        <dbReference type="EMBL" id="QNK40499.1"/>
    </source>
</evidence>
<dbReference type="GO" id="GO:0005524">
    <property type="term" value="F:ATP binding"/>
    <property type="evidence" value="ECO:0007669"/>
    <property type="project" value="UniProtKB-UniRule"/>
</dbReference>
<dbReference type="Gene3D" id="3.30.1490.20">
    <property type="entry name" value="ATP-grasp fold, A domain"/>
    <property type="match status" value="1"/>
</dbReference>
<dbReference type="Gene3D" id="3.30.470.20">
    <property type="entry name" value="ATP-grasp fold, B domain"/>
    <property type="match status" value="1"/>
</dbReference>
<keyword evidence="1" id="KW-0067">ATP-binding</keyword>
<dbReference type="InterPro" id="IPR011761">
    <property type="entry name" value="ATP-grasp"/>
</dbReference>
<keyword evidence="1" id="KW-0547">Nucleotide-binding</keyword>
<gene>
    <name evidence="3" type="ORF">HCR03_17945</name>
</gene>
<dbReference type="PROSITE" id="PS50975">
    <property type="entry name" value="ATP_GRASP"/>
    <property type="match status" value="1"/>
</dbReference>
<dbReference type="SUPFAM" id="SSF56059">
    <property type="entry name" value="Glutathione synthetase ATP-binding domain-like"/>
    <property type="match status" value="1"/>
</dbReference>
<organism evidence="3 4">
    <name type="scientific">Caproicibacter fermentans</name>
    <dbReference type="NCBI Taxonomy" id="2576756"/>
    <lineage>
        <taxon>Bacteria</taxon>
        <taxon>Bacillati</taxon>
        <taxon>Bacillota</taxon>
        <taxon>Clostridia</taxon>
        <taxon>Eubacteriales</taxon>
        <taxon>Acutalibacteraceae</taxon>
        <taxon>Caproicibacter</taxon>
    </lineage>
</organism>
<feature type="domain" description="ATP-grasp" evidence="2">
    <location>
        <begin position="139"/>
        <end position="336"/>
    </location>
</feature>
<dbReference type="InterPro" id="IPR013815">
    <property type="entry name" value="ATP_grasp_subdomain_1"/>
</dbReference>
<proteinExistence type="predicted"/>
<reference evidence="3 4" key="1">
    <citation type="submission" date="2020-08" db="EMBL/GenBank/DDBJ databases">
        <title>The isolate Caproiciproducens sp. 7D4C2 produces n-caproate at mildly acidic conditions from hexoses: genome and rBOX comparison with related strains and chain-elongating bacteria.</title>
        <authorList>
            <person name="Esquivel-Elizondo S."/>
            <person name="Bagci C."/>
            <person name="Temovska M."/>
            <person name="Jeon B.S."/>
            <person name="Bessarab I."/>
            <person name="Williams R.B.H."/>
            <person name="Huson D.H."/>
            <person name="Angenent L.T."/>
        </authorList>
    </citation>
    <scope>NUCLEOTIDE SEQUENCE [LARGE SCALE GENOMIC DNA]</scope>
    <source>
        <strain evidence="3 4">7D4C2</strain>
    </source>
</reference>
<dbReference type="GO" id="GO:0046872">
    <property type="term" value="F:metal ion binding"/>
    <property type="evidence" value="ECO:0007669"/>
    <property type="project" value="InterPro"/>
</dbReference>
<dbReference type="AlphaFoldDB" id="A0A7G8TA58"/>
<dbReference type="Proteomes" id="UP000515909">
    <property type="component" value="Chromosome"/>
</dbReference>
<evidence type="ECO:0000256" key="1">
    <source>
        <dbReference type="PROSITE-ProRule" id="PRU00409"/>
    </source>
</evidence>
<dbReference type="EMBL" id="CP060286">
    <property type="protein sequence ID" value="QNK40499.1"/>
    <property type="molecule type" value="Genomic_DNA"/>
</dbReference>
<dbReference type="RefSeq" id="WP_187035738.1">
    <property type="nucleotide sequence ID" value="NZ_CP060286.1"/>
</dbReference>
<accession>A0A7G8TA58</accession>
<sequence length="833" mass="97502">MRNHQIIENILSQYNIDNIDFDVYVIADAQVQTIKESDNRICHADESEFFSRTEFAEIASALFNVFGFVRVFYSEISFIEYILRNHIDPNGCIVYNLARDGKMPGKKSLIPSFCDLYHIKYTGSDAFVISLLRNKPDFSDILSVHDINVPISVVFNPKQENLSELNTALEGHEILIKNVCESASIGLTRECKMLFSSDAYPKLRQVATSVNPKQVLVQEFIDGMECEVLVLQYHKDYYAMTPVVITFPKDRTFMDTQISNGYQYGFQLLQTPVASSICATAEHAASILNIKDYARFDFRVRDNIPYLFDIAKHEIFIDKDQNCFYEFHCPEIQSILRKEEISERKERLLYYYRYYTETEQDNYYFRGYYLTLFAGKLTSQAFTLLCLAYIFSQRLLDYDLLNRIDDLIKQYAVTQQLNEFMEIRNFYDMLSQSPTTGDNTYSIYCKLKQFDFELPLKAELARACFHFFYTMTQTNDKYQKMLLNECLQYAKNKLMLSNFINPIQLKPADETIIRLTIVYEIAPYILDVRNDIDEFNLLYTLSQQLSIESRAKGEKGLAQYIQNIFNRKAFLFANPTQCEIYYERAKKYFSECQIWDEYCITLVCQAGTDIVIQKYQEAQICCNSAAEIADREGIMLPQPAKINNNLLIAQFLEFEQNSSNQQECATKAKNTRLLLAQELQGTPCATEFVILTNLCSLCLYCDDDASYSNYKDKIENLMQCTDVSDVSDENIDDFYRYYFVWFEAYRALRDKKWELAEKLFHKIDGFIPALFKKQEIFWEKKNAALKRLILSKEVLSAYDFCIHLVQTDRRETVLSKFFFRGLMLSDLQYTSYQ</sequence>
<dbReference type="KEGG" id="cfem:HCR03_17945"/>
<protein>
    <recommendedName>
        <fullName evidence="2">ATP-grasp domain-containing protein</fullName>
    </recommendedName>
</protein>
<dbReference type="Gene3D" id="3.40.50.20">
    <property type="match status" value="1"/>
</dbReference>
<dbReference type="PANTHER" id="PTHR23132:SF23">
    <property type="entry name" value="D-ALANINE--D-ALANINE LIGASE B"/>
    <property type="match status" value="1"/>
</dbReference>
<dbReference type="PANTHER" id="PTHR23132">
    <property type="entry name" value="D-ALANINE--D-ALANINE LIGASE"/>
    <property type="match status" value="1"/>
</dbReference>
<evidence type="ECO:0000313" key="4">
    <source>
        <dbReference type="Proteomes" id="UP000515909"/>
    </source>
</evidence>
<evidence type="ECO:0000259" key="2">
    <source>
        <dbReference type="PROSITE" id="PS50975"/>
    </source>
</evidence>
<dbReference type="GO" id="GO:0008716">
    <property type="term" value="F:D-alanine-D-alanine ligase activity"/>
    <property type="evidence" value="ECO:0007669"/>
    <property type="project" value="TreeGrafter"/>
</dbReference>
<name>A0A7G8TA58_9FIRM</name>